<keyword evidence="1" id="KW-0560">Oxidoreductase</keyword>
<comment type="caution">
    <text evidence="1">The sequence shown here is derived from an EMBL/GenBank/DDBJ whole genome shotgun (WGS) entry which is preliminary data.</text>
</comment>
<reference evidence="1 2" key="1">
    <citation type="submission" date="2019-03" db="EMBL/GenBank/DDBJ databases">
        <title>Dyadobacter AR-3-6 sp. nov., isolated from arctic soil.</title>
        <authorList>
            <person name="Chaudhary D.K."/>
        </authorList>
    </citation>
    <scope>NUCLEOTIDE SEQUENCE [LARGE SCALE GENOMIC DNA]</scope>
    <source>
        <strain evidence="1 2">AR-3-6</strain>
    </source>
</reference>
<accession>A0A4R5DSZ5</accession>
<dbReference type="Gene3D" id="2.60.120.620">
    <property type="entry name" value="q2cbj1_9rhob like domain"/>
    <property type="match status" value="1"/>
</dbReference>
<organism evidence="1 2">
    <name type="scientific">Dyadobacter psychrotolerans</name>
    <dbReference type="NCBI Taxonomy" id="2541721"/>
    <lineage>
        <taxon>Bacteria</taxon>
        <taxon>Pseudomonadati</taxon>
        <taxon>Bacteroidota</taxon>
        <taxon>Cytophagia</taxon>
        <taxon>Cytophagales</taxon>
        <taxon>Spirosomataceae</taxon>
        <taxon>Dyadobacter</taxon>
    </lineage>
</organism>
<dbReference type="RefSeq" id="WP_131958484.1">
    <property type="nucleotide sequence ID" value="NZ_SMFL01000004.1"/>
</dbReference>
<gene>
    <name evidence="1" type="ORF">E0F88_11900</name>
</gene>
<dbReference type="EMBL" id="SMFL01000004">
    <property type="protein sequence ID" value="TDE15221.1"/>
    <property type="molecule type" value="Genomic_DNA"/>
</dbReference>
<dbReference type="InterPro" id="IPR008775">
    <property type="entry name" value="Phytyl_CoA_dOase-like"/>
</dbReference>
<dbReference type="PANTHER" id="PTHR20883">
    <property type="entry name" value="PHYTANOYL-COA DIOXYGENASE DOMAIN CONTAINING 1"/>
    <property type="match status" value="1"/>
</dbReference>
<protein>
    <submittedName>
        <fullName evidence="1">Phytanoyl-CoA dioxygenase family protein</fullName>
    </submittedName>
</protein>
<keyword evidence="2" id="KW-1185">Reference proteome</keyword>
<dbReference type="SUPFAM" id="SSF51197">
    <property type="entry name" value="Clavaminate synthase-like"/>
    <property type="match status" value="1"/>
</dbReference>
<dbReference type="OrthoDB" id="9814777at2"/>
<dbReference type="GO" id="GO:0016706">
    <property type="term" value="F:2-oxoglutarate-dependent dioxygenase activity"/>
    <property type="evidence" value="ECO:0007669"/>
    <property type="project" value="UniProtKB-ARBA"/>
</dbReference>
<evidence type="ECO:0000313" key="1">
    <source>
        <dbReference type="EMBL" id="TDE15221.1"/>
    </source>
</evidence>
<evidence type="ECO:0000313" key="2">
    <source>
        <dbReference type="Proteomes" id="UP000294850"/>
    </source>
</evidence>
<sequence>MDTKITLTQPQIEFFAANGYLVVENLISLEEVERYKTLYDEFLSGTINVGANRSDLGANLGDSDKVENITQIMWPSDFRPELLEMSYHQKALEVSKQLMGEDLEMDFDMLINKSPYTNTITPWHQDEAYWLNVPDKRAASCWLSLDHATLESGCMWFVAGSNLKEVRPHTFAAKKGGALMCTASEEEAIAIELKPGSCTFHHGRTLHYSRGNSTDGQRRAFIVNFRPAEMIRYERANGFDHGRQNAADRQLKNDEFIK</sequence>
<dbReference type="PANTHER" id="PTHR20883:SF46">
    <property type="entry name" value="PHYTANOYL-COA HYDROXYLASE"/>
    <property type="match status" value="1"/>
</dbReference>
<dbReference type="GO" id="GO:0005506">
    <property type="term" value="F:iron ion binding"/>
    <property type="evidence" value="ECO:0007669"/>
    <property type="project" value="UniProtKB-ARBA"/>
</dbReference>
<keyword evidence="1" id="KW-0223">Dioxygenase</keyword>
<proteinExistence type="predicted"/>
<dbReference type="Proteomes" id="UP000294850">
    <property type="component" value="Unassembled WGS sequence"/>
</dbReference>
<name>A0A4R5DSZ5_9BACT</name>
<dbReference type="Pfam" id="PF05721">
    <property type="entry name" value="PhyH"/>
    <property type="match status" value="1"/>
</dbReference>
<dbReference type="AlphaFoldDB" id="A0A4R5DSZ5"/>